<feature type="compositionally biased region" description="Basic residues" evidence="1">
    <location>
        <begin position="71"/>
        <end position="82"/>
    </location>
</feature>
<sequence>MANKNITPNENYLTDKLLVKDCRDVELTYLKKVNNEYSSMLSPCENEQGEKRGRTSGDNEYDLQFNDHGTPKRTRSVQRKPRTITNSSYIATTTTNKNFSLQRMDDVNNHLLNKQNDTMVSSEGNYNNKFNITNDVVAYLVDQFFPPIKITCESKVNEHKDSAKIIKGLFKLIVDDFKQINPKHNEVIGFESWYIDINGNLQCITRYVELFIYLCDVKHIPNMLLDTKIMVVLPKHLPSQRSVIIKDVPITFSIDDVKNEIINKYKSMYSITELIDTNNGRTRYLRLDLTDTNEYNQLLNSGIICIDGQCLHVFEYLAAPRVLFCSMYNLPDHNKKCQTVQNNRRDLIHYLKQHAERLPTDTHFFIPSQYRSYGESVLYNRRSYAQLMTMPPNRKYQLNNDEWPSLPPPTRPTINYSNYTRSSSSDAIKNLQLQLNHLDKCCSINKKNMEIKSQLNESLAQLKSLNICFSTIIQHQNETIIMLKDTINECLEINKYTIQAVCLMMTKSSDQQYEEIIKQISNIPIAERQSSIDKIFSTYTPLIDELTSKIVAITKQMQLCILTEIGKAVMKKIPHFPDYNTILKEGTNSFGVEIETIPEPTNVGAVYVPLGPISPFQFFTNCRNKPFFIFGGFSAEHSDWGCEGNKVSGNQIVSWLELTGNEMIIPDKPTSPSLWDRCSTYDLARRYRPSWPPHLAALAREVKALFIDERSQLIQVKYESKREWILKDQNVWNFVRSTFHSFSPPFGGLTVNSVIMKNPKDIVDTLANYYERHFTEPTPDMNNVIQQKCISIYDKITLLPNIPLDSIPINE</sequence>
<evidence type="ECO:0000313" key="3">
    <source>
        <dbReference type="Proteomes" id="UP000663874"/>
    </source>
</evidence>
<accession>A0A819UQA8</accession>
<dbReference type="Proteomes" id="UP000663874">
    <property type="component" value="Unassembled WGS sequence"/>
</dbReference>
<reference evidence="2" key="1">
    <citation type="submission" date="2021-02" db="EMBL/GenBank/DDBJ databases">
        <authorList>
            <person name="Nowell W R."/>
        </authorList>
    </citation>
    <scope>NUCLEOTIDE SEQUENCE</scope>
</reference>
<feature type="non-terminal residue" evidence="2">
    <location>
        <position position="1"/>
    </location>
</feature>
<dbReference type="AlphaFoldDB" id="A0A819UQA8"/>
<evidence type="ECO:0000256" key="1">
    <source>
        <dbReference type="SAM" id="MobiDB-lite"/>
    </source>
</evidence>
<feature type="region of interest" description="Disordered" evidence="1">
    <location>
        <begin position="41"/>
        <end position="83"/>
    </location>
</feature>
<organism evidence="2 3">
    <name type="scientific">Rotaria sordida</name>
    <dbReference type="NCBI Taxonomy" id="392033"/>
    <lineage>
        <taxon>Eukaryota</taxon>
        <taxon>Metazoa</taxon>
        <taxon>Spiralia</taxon>
        <taxon>Gnathifera</taxon>
        <taxon>Rotifera</taxon>
        <taxon>Eurotatoria</taxon>
        <taxon>Bdelloidea</taxon>
        <taxon>Philodinida</taxon>
        <taxon>Philodinidae</taxon>
        <taxon>Rotaria</taxon>
    </lineage>
</organism>
<dbReference type="EMBL" id="CAJOBE010009750">
    <property type="protein sequence ID" value="CAF4092133.1"/>
    <property type="molecule type" value="Genomic_DNA"/>
</dbReference>
<feature type="compositionally biased region" description="Basic and acidic residues" evidence="1">
    <location>
        <begin position="48"/>
        <end position="57"/>
    </location>
</feature>
<proteinExistence type="predicted"/>
<gene>
    <name evidence="2" type="ORF">FNK824_LOCUS30949</name>
</gene>
<comment type="caution">
    <text evidence="2">The sequence shown here is derived from an EMBL/GenBank/DDBJ whole genome shotgun (WGS) entry which is preliminary data.</text>
</comment>
<protein>
    <submittedName>
        <fullName evidence="2">Uncharacterized protein</fullName>
    </submittedName>
</protein>
<name>A0A819UQA8_9BILA</name>
<evidence type="ECO:0000313" key="2">
    <source>
        <dbReference type="EMBL" id="CAF4092133.1"/>
    </source>
</evidence>